<dbReference type="Proteomes" id="UP000550707">
    <property type="component" value="Unassembled WGS sequence"/>
</dbReference>
<proteinExistence type="predicted"/>
<gene>
    <name evidence="2" type="ORF">HJG59_011215</name>
</gene>
<evidence type="ECO:0000256" key="1">
    <source>
        <dbReference type="SAM" id="MobiDB-lite"/>
    </source>
</evidence>
<evidence type="ECO:0000313" key="3">
    <source>
        <dbReference type="Proteomes" id="UP000550707"/>
    </source>
</evidence>
<comment type="caution">
    <text evidence="2">The sequence shown here is derived from an EMBL/GenBank/DDBJ whole genome shotgun (WGS) entry which is preliminary data.</text>
</comment>
<reference evidence="2 3" key="1">
    <citation type="journal article" date="2020" name="Nature">
        <title>Six reference-quality genomes reveal evolution of bat adaptations.</title>
        <authorList>
            <person name="Jebb D."/>
            <person name="Huang Z."/>
            <person name="Pippel M."/>
            <person name="Hughes G.M."/>
            <person name="Lavrichenko K."/>
            <person name="Devanna P."/>
            <person name="Winkler S."/>
            <person name="Jermiin L.S."/>
            <person name="Skirmuntt E.C."/>
            <person name="Katzourakis A."/>
            <person name="Burkitt-Gray L."/>
            <person name="Ray D.A."/>
            <person name="Sullivan K.A.M."/>
            <person name="Roscito J.G."/>
            <person name="Kirilenko B.M."/>
            <person name="Davalos L.M."/>
            <person name="Corthals A.P."/>
            <person name="Power M.L."/>
            <person name="Jones G."/>
            <person name="Ransome R.D."/>
            <person name="Dechmann D.K.N."/>
            <person name="Locatelli A.G."/>
            <person name="Puechmaille S.J."/>
            <person name="Fedrigo O."/>
            <person name="Jarvis E.D."/>
            <person name="Hiller M."/>
            <person name="Vernes S.C."/>
            <person name="Myers E.W."/>
            <person name="Teeling E.C."/>
        </authorList>
    </citation>
    <scope>NUCLEOTIDE SEQUENCE [LARGE SCALE GENOMIC DNA]</scope>
    <source>
        <strain evidence="2">MMolMol1</strain>
        <tissue evidence="2">Muscle</tissue>
    </source>
</reference>
<evidence type="ECO:0000313" key="2">
    <source>
        <dbReference type="EMBL" id="KAF6469866.1"/>
    </source>
</evidence>
<feature type="region of interest" description="Disordered" evidence="1">
    <location>
        <begin position="1"/>
        <end position="150"/>
    </location>
</feature>
<keyword evidence="3" id="KW-1185">Reference proteome</keyword>
<dbReference type="EMBL" id="JACASF010000007">
    <property type="protein sequence ID" value="KAF6469866.1"/>
    <property type="molecule type" value="Genomic_DNA"/>
</dbReference>
<protein>
    <submittedName>
        <fullName evidence="2">Uncharacterized protein</fullName>
    </submittedName>
</protein>
<sequence>MCVPGDPLLPAVTVPHTSVGTLGTHPSDRTSIAGFSPRSGSPQPSLCSCPTQGQPAQTPRASGPAHSADVSGQGLGFSSAAAPVPMAKAWPQRGPGFSWECEQQRGGCGSHREPSPPSVHSSLQVPAGHAAHPETILPWQDSPPGNSCSHGVALPWPPECALRSSLP</sequence>
<organism evidence="2 3">
    <name type="scientific">Molossus molossus</name>
    <name type="common">Pallas' mastiff bat</name>
    <name type="synonym">Vespertilio molossus</name>
    <dbReference type="NCBI Taxonomy" id="27622"/>
    <lineage>
        <taxon>Eukaryota</taxon>
        <taxon>Metazoa</taxon>
        <taxon>Chordata</taxon>
        <taxon>Craniata</taxon>
        <taxon>Vertebrata</taxon>
        <taxon>Euteleostomi</taxon>
        <taxon>Mammalia</taxon>
        <taxon>Eutheria</taxon>
        <taxon>Laurasiatheria</taxon>
        <taxon>Chiroptera</taxon>
        <taxon>Yangochiroptera</taxon>
        <taxon>Molossidae</taxon>
        <taxon>Molossus</taxon>
    </lineage>
</organism>
<dbReference type="InParanoid" id="A0A7J8HC64"/>
<feature type="compositionally biased region" description="Polar residues" evidence="1">
    <location>
        <begin position="38"/>
        <end position="60"/>
    </location>
</feature>
<dbReference type="AlphaFoldDB" id="A0A7J8HC64"/>
<name>A0A7J8HC64_MOLMO</name>
<accession>A0A7J8HC64</accession>